<dbReference type="InterPro" id="IPR022631">
    <property type="entry name" value="ADOMET_SYNTHASE_CS"/>
</dbReference>
<feature type="binding site" description="in other chain" evidence="11">
    <location>
        <position position="95"/>
    </location>
    <ligand>
        <name>L-methionine</name>
        <dbReference type="ChEBI" id="CHEBI:57844"/>
        <note>ligand shared between two neighboring subunits</note>
    </ligand>
</feature>
<gene>
    <name evidence="11 17" type="primary">metK</name>
    <name evidence="17" type="ORF">PHY01_01520</name>
</gene>
<dbReference type="Pfam" id="PF00438">
    <property type="entry name" value="S-AdoMet_synt_N"/>
    <property type="match status" value="1"/>
</dbReference>
<keyword evidence="18" id="KW-1185">Reference proteome</keyword>
<dbReference type="NCBIfam" id="TIGR01034">
    <property type="entry name" value="metK"/>
    <property type="match status" value="1"/>
</dbReference>
<dbReference type="PROSITE" id="PS00377">
    <property type="entry name" value="ADOMET_SYNTHASE_2"/>
    <property type="match status" value="1"/>
</dbReference>
<feature type="binding site" description="in other chain" evidence="11">
    <location>
        <begin position="170"/>
        <end position="172"/>
    </location>
    <ligand>
        <name>ATP</name>
        <dbReference type="ChEBI" id="CHEBI:30616"/>
        <note>ligand shared between two neighboring subunits</note>
    </ligand>
</feature>
<protein>
    <recommendedName>
        <fullName evidence="11">S-adenosylmethionine synthase</fullName>
        <shortName evidence="11">AdoMet synthase</shortName>
        <ecNumber evidence="11">2.5.1.6</ecNumber>
    </recommendedName>
    <alternativeName>
        <fullName evidence="11">MAT</fullName>
    </alternativeName>
    <alternativeName>
        <fullName evidence="11">Methionine adenosyltransferase</fullName>
    </alternativeName>
</protein>
<keyword evidence="9 11" id="KW-0460">Magnesium</keyword>
<comment type="pathway">
    <text evidence="1 11">Amino-acid biosynthesis; S-adenosyl-L-methionine biosynthesis; S-adenosyl-L-methionine from L-methionine: step 1/1.</text>
</comment>
<evidence type="ECO:0000313" key="18">
    <source>
        <dbReference type="Proteomes" id="UP000320338"/>
    </source>
</evidence>
<dbReference type="GO" id="GO:0004478">
    <property type="term" value="F:methionine adenosyltransferase activity"/>
    <property type="evidence" value="ECO:0007669"/>
    <property type="project" value="UniProtKB-UniRule"/>
</dbReference>
<feature type="region of interest" description="Flexible loop" evidence="11">
    <location>
        <begin position="95"/>
        <end position="105"/>
    </location>
</feature>
<accession>A0A4Y3WIZ9</accession>
<keyword evidence="5 11" id="KW-0808">Transferase</keyword>
<comment type="caution">
    <text evidence="17">The sequence shown here is derived from an EMBL/GenBank/DDBJ whole genome shotgun (WGS) entry which is preliminary data.</text>
</comment>
<comment type="subcellular location">
    <subcellularLocation>
        <location evidence="11 12">Cytoplasm</location>
    </subcellularLocation>
</comment>
<evidence type="ECO:0000256" key="8">
    <source>
        <dbReference type="ARBA" id="ARBA00022840"/>
    </source>
</evidence>
<sequence>MFTSESVTEGHPDKMCDAISDTILDALLADDPRSRVAVETMVTTGQVHVAGEVTTNTYADIPTLVREKILEIGYDSSSKGFDGASCGVNVAIGAQSADIAQGVDTAYESRVELSEDEIAKQGAGDQGLMFGYANTDTDELMPLPIALAHRLSRRLTEVRKTGVLPYLRPDGKTQVTIEYDGDKAVRVDTVVLSSQHAADIDLDGMLAPDIREHVVGPELVDLGLDVSDVRLLVNPTGRFVVGGPMGDAGLTGRKIIVDTYGGFARHGGGAFSGKDPSKVDRSAAYAMRWVAKNAVAAGLAERLEVQVAYAIGKAAPVGLFVETFGTEHVDPAKITAAIEEVFDLRPAAIIRDLDLLRPIYAQTAAYGHFGRRDVDLPWERTDRADALRSAAGA</sequence>
<reference evidence="17 18" key="1">
    <citation type="submission" date="2019-06" db="EMBL/GenBank/DDBJ databases">
        <title>Whole genome shotgun sequence of Pseudonocardia hydrocarbonoxydans NBRC 14498.</title>
        <authorList>
            <person name="Hosoyama A."/>
            <person name="Uohara A."/>
            <person name="Ohji S."/>
            <person name="Ichikawa N."/>
        </authorList>
    </citation>
    <scope>NUCLEOTIDE SEQUENCE [LARGE SCALE GENOMIC DNA]</scope>
    <source>
        <strain evidence="17 18">NBRC 14498</strain>
    </source>
</reference>
<dbReference type="PROSITE" id="PS00376">
    <property type="entry name" value="ADOMET_SYNTHASE_1"/>
    <property type="match status" value="1"/>
</dbReference>
<dbReference type="InterPro" id="IPR022628">
    <property type="entry name" value="S-AdoMet_synt_N"/>
</dbReference>
<feature type="domain" description="S-adenosylmethionine synthetase N-terminal" evidence="14">
    <location>
        <begin position="1"/>
        <end position="97"/>
    </location>
</feature>
<evidence type="ECO:0000259" key="16">
    <source>
        <dbReference type="Pfam" id="PF02773"/>
    </source>
</evidence>
<evidence type="ECO:0000256" key="11">
    <source>
        <dbReference type="HAMAP-Rule" id="MF_00086"/>
    </source>
</evidence>
<keyword evidence="8 11" id="KW-0067">ATP-binding</keyword>
<feature type="binding site" evidence="11">
    <location>
        <position position="274"/>
    </location>
    <ligand>
        <name>ATP</name>
        <dbReference type="ChEBI" id="CHEBI:30616"/>
        <note>ligand shared between two neighboring subunits</note>
    </ligand>
</feature>
<feature type="binding site" evidence="11">
    <location>
        <position position="247"/>
    </location>
    <ligand>
        <name>L-methionine</name>
        <dbReference type="ChEBI" id="CHEBI:57844"/>
        <note>ligand shared between two neighboring subunits</note>
    </ligand>
</feature>
<comment type="cofactor">
    <cofactor evidence="11">
        <name>Mg(2+)</name>
        <dbReference type="ChEBI" id="CHEBI:18420"/>
    </cofactor>
    <text evidence="11">Binds 2 divalent ions per subunit.</text>
</comment>
<keyword evidence="7 11" id="KW-0547">Nucleotide-binding</keyword>
<dbReference type="InterPro" id="IPR002133">
    <property type="entry name" value="S-AdoMet_synthetase"/>
</dbReference>
<evidence type="ECO:0000256" key="10">
    <source>
        <dbReference type="ARBA" id="ARBA00022958"/>
    </source>
</evidence>
<dbReference type="GO" id="GO:0000287">
    <property type="term" value="F:magnesium ion binding"/>
    <property type="evidence" value="ECO:0007669"/>
    <property type="project" value="UniProtKB-UniRule"/>
</dbReference>
<dbReference type="Proteomes" id="UP000320338">
    <property type="component" value="Unassembled WGS sequence"/>
</dbReference>
<evidence type="ECO:0000256" key="12">
    <source>
        <dbReference type="RuleBase" id="RU000542"/>
    </source>
</evidence>
<evidence type="ECO:0000256" key="13">
    <source>
        <dbReference type="RuleBase" id="RU004462"/>
    </source>
</evidence>
<evidence type="ECO:0000256" key="9">
    <source>
        <dbReference type="ARBA" id="ARBA00022842"/>
    </source>
</evidence>
<dbReference type="CDD" id="cd18079">
    <property type="entry name" value="S-AdoMet_synt"/>
    <property type="match status" value="1"/>
</dbReference>
<dbReference type="InterPro" id="IPR022630">
    <property type="entry name" value="S-AdoMet_synt_C"/>
</dbReference>
<dbReference type="GO" id="GO:0005737">
    <property type="term" value="C:cytoplasm"/>
    <property type="evidence" value="ECO:0007669"/>
    <property type="project" value="UniProtKB-SubCell"/>
</dbReference>
<dbReference type="Pfam" id="PF02772">
    <property type="entry name" value="S-AdoMet_synt_M"/>
    <property type="match status" value="1"/>
</dbReference>
<evidence type="ECO:0000256" key="4">
    <source>
        <dbReference type="ARBA" id="ARBA00022563"/>
    </source>
</evidence>
<dbReference type="GO" id="GO:0005524">
    <property type="term" value="F:ATP binding"/>
    <property type="evidence" value="ECO:0007669"/>
    <property type="project" value="UniProtKB-UniRule"/>
</dbReference>
<feature type="binding site" evidence="11">
    <location>
        <position position="13"/>
    </location>
    <ligand>
        <name>Mg(2+)</name>
        <dbReference type="ChEBI" id="CHEBI:18420"/>
    </ligand>
</feature>
<dbReference type="GO" id="GO:0006730">
    <property type="term" value="P:one-carbon metabolic process"/>
    <property type="evidence" value="ECO:0007669"/>
    <property type="project" value="UniProtKB-KW"/>
</dbReference>
<evidence type="ECO:0000256" key="2">
    <source>
        <dbReference type="ARBA" id="ARBA00009685"/>
    </source>
</evidence>
<keyword evidence="6 11" id="KW-0479">Metal-binding</keyword>
<dbReference type="FunFam" id="3.30.300.10:FF:000006">
    <property type="entry name" value="S-adenosylmethionine synthase"/>
    <property type="match status" value="1"/>
</dbReference>
<evidence type="ECO:0000256" key="6">
    <source>
        <dbReference type="ARBA" id="ARBA00022723"/>
    </source>
</evidence>
<comment type="function">
    <text evidence="11">Catalyzes the formation of S-adenosylmethionine (AdoMet) from methionine and ATP. The overall synthetic reaction is composed of two sequential steps, AdoMet formation and the subsequent tripolyphosphate hydrolysis which occurs prior to release of AdoMet from the enzyme.</text>
</comment>
<feature type="binding site" evidence="11">
    <location>
        <position position="270"/>
    </location>
    <ligand>
        <name>ATP</name>
        <dbReference type="ChEBI" id="CHEBI:30616"/>
        <note>ligand shared between two neighboring subunits</note>
    </ligand>
</feature>
<feature type="binding site" description="in other chain" evidence="11">
    <location>
        <position position="11"/>
    </location>
    <ligand>
        <name>ATP</name>
        <dbReference type="ChEBI" id="CHEBI:30616"/>
        <note>ligand shared between two neighboring subunits</note>
    </ligand>
</feature>
<proteinExistence type="inferred from homology"/>
<feature type="binding site" description="in other chain" evidence="11">
    <location>
        <begin position="238"/>
        <end position="239"/>
    </location>
    <ligand>
        <name>ATP</name>
        <dbReference type="ChEBI" id="CHEBI:30616"/>
        <note>ligand shared between two neighboring subunits</note>
    </ligand>
</feature>
<dbReference type="HAMAP" id="MF_00086">
    <property type="entry name" value="S_AdoMet_synth1"/>
    <property type="match status" value="1"/>
</dbReference>
<comment type="subunit">
    <text evidence="11">Homotetramer; dimer of dimers.</text>
</comment>
<dbReference type="Pfam" id="PF02773">
    <property type="entry name" value="S-AdoMet_synt_C"/>
    <property type="match status" value="1"/>
</dbReference>
<evidence type="ECO:0000313" key="17">
    <source>
        <dbReference type="EMBL" id="GEC17869.1"/>
    </source>
</evidence>
<dbReference type="SUPFAM" id="SSF55973">
    <property type="entry name" value="S-adenosylmethionine synthetase"/>
    <property type="match status" value="3"/>
</dbReference>
<dbReference type="InterPro" id="IPR022629">
    <property type="entry name" value="S-AdoMet_synt_central"/>
</dbReference>
<feature type="binding site" description="in other chain" evidence="11">
    <location>
        <position position="52"/>
    </location>
    <ligand>
        <name>L-methionine</name>
        <dbReference type="ChEBI" id="CHEBI:57844"/>
        <note>ligand shared between two neighboring subunits</note>
    </ligand>
</feature>
<dbReference type="UniPathway" id="UPA00315">
    <property type="reaction ID" value="UER00080"/>
</dbReference>
<dbReference type="Gene3D" id="3.30.300.10">
    <property type="match status" value="3"/>
</dbReference>
<dbReference type="EMBL" id="BJNG01000001">
    <property type="protein sequence ID" value="GEC17869.1"/>
    <property type="molecule type" value="Genomic_DNA"/>
</dbReference>
<feature type="binding site" evidence="11">
    <location>
        <position position="39"/>
    </location>
    <ligand>
        <name>K(+)</name>
        <dbReference type="ChEBI" id="CHEBI:29103"/>
    </ligand>
</feature>
<feature type="binding site" description="in other chain" evidence="11">
    <location>
        <position position="278"/>
    </location>
    <ligand>
        <name>L-methionine</name>
        <dbReference type="ChEBI" id="CHEBI:57844"/>
        <note>ligand shared between two neighboring subunits</note>
    </ligand>
</feature>
<feature type="domain" description="S-adenosylmethionine synthetase central" evidence="15">
    <location>
        <begin position="120"/>
        <end position="239"/>
    </location>
</feature>
<dbReference type="AlphaFoldDB" id="A0A4Y3WIZ9"/>
<keyword evidence="10 11" id="KW-0630">Potassium</keyword>
<evidence type="ECO:0000259" key="14">
    <source>
        <dbReference type="Pfam" id="PF00438"/>
    </source>
</evidence>
<comment type="cofactor">
    <cofactor evidence="11">
        <name>K(+)</name>
        <dbReference type="ChEBI" id="CHEBI:29103"/>
    </cofactor>
    <text evidence="11">Binds 1 potassium ion per subunit.</text>
</comment>
<comment type="similarity">
    <text evidence="2 11 13">Belongs to the AdoMet synthase family.</text>
</comment>
<feature type="binding site" evidence="11">
    <location>
        <position position="247"/>
    </location>
    <ligand>
        <name>ATP</name>
        <dbReference type="ChEBI" id="CHEBI:30616"/>
        <note>ligand shared between two neighboring subunits</note>
    </ligand>
</feature>
<keyword evidence="3 11" id="KW-0963">Cytoplasm</keyword>
<dbReference type="GO" id="GO:0006556">
    <property type="term" value="P:S-adenosylmethionine biosynthetic process"/>
    <property type="evidence" value="ECO:0007669"/>
    <property type="project" value="UniProtKB-UniRule"/>
</dbReference>
<evidence type="ECO:0000256" key="1">
    <source>
        <dbReference type="ARBA" id="ARBA00005224"/>
    </source>
</evidence>
<organism evidence="17 18">
    <name type="scientific">Pseudonocardia hydrocarbonoxydans</name>
    <dbReference type="NCBI Taxonomy" id="76726"/>
    <lineage>
        <taxon>Bacteria</taxon>
        <taxon>Bacillati</taxon>
        <taxon>Actinomycetota</taxon>
        <taxon>Actinomycetes</taxon>
        <taxon>Pseudonocardiales</taxon>
        <taxon>Pseudonocardiaceae</taxon>
        <taxon>Pseudonocardia</taxon>
    </lineage>
</organism>
<dbReference type="PANTHER" id="PTHR11964">
    <property type="entry name" value="S-ADENOSYLMETHIONINE SYNTHETASE"/>
    <property type="match status" value="1"/>
</dbReference>
<dbReference type="InterPro" id="IPR022636">
    <property type="entry name" value="S-AdoMet_synthetase_sfam"/>
</dbReference>
<name>A0A4Y3WIZ9_9PSEU</name>
<dbReference type="EC" id="2.5.1.6" evidence="11"/>
<evidence type="ECO:0000256" key="3">
    <source>
        <dbReference type="ARBA" id="ARBA00022490"/>
    </source>
</evidence>
<feature type="domain" description="S-adenosylmethionine synthetase C-terminal" evidence="16">
    <location>
        <begin position="241"/>
        <end position="380"/>
    </location>
</feature>
<comment type="catalytic activity">
    <reaction evidence="11">
        <text>L-methionine + ATP + H2O = S-adenosyl-L-methionine + phosphate + diphosphate</text>
        <dbReference type="Rhea" id="RHEA:21080"/>
        <dbReference type="ChEBI" id="CHEBI:15377"/>
        <dbReference type="ChEBI" id="CHEBI:30616"/>
        <dbReference type="ChEBI" id="CHEBI:33019"/>
        <dbReference type="ChEBI" id="CHEBI:43474"/>
        <dbReference type="ChEBI" id="CHEBI:57844"/>
        <dbReference type="ChEBI" id="CHEBI:59789"/>
        <dbReference type="EC" id="2.5.1.6"/>
    </reaction>
</comment>
<dbReference type="PIRSF" id="PIRSF000497">
    <property type="entry name" value="MAT"/>
    <property type="match status" value="1"/>
</dbReference>
<feature type="binding site" description="in other chain" evidence="11">
    <location>
        <begin position="253"/>
        <end position="254"/>
    </location>
    <ligand>
        <name>ATP</name>
        <dbReference type="ChEBI" id="CHEBI:30616"/>
        <note>ligand shared between two neighboring subunits</note>
    </ligand>
</feature>
<keyword evidence="4 11" id="KW-0554">One-carbon metabolism</keyword>
<evidence type="ECO:0000256" key="5">
    <source>
        <dbReference type="ARBA" id="ARBA00022679"/>
    </source>
</evidence>
<evidence type="ECO:0000256" key="7">
    <source>
        <dbReference type="ARBA" id="ARBA00022741"/>
    </source>
</evidence>
<evidence type="ECO:0000259" key="15">
    <source>
        <dbReference type="Pfam" id="PF02772"/>
    </source>
</evidence>